<dbReference type="Proteomes" id="UP001056429">
    <property type="component" value="Unassembled WGS sequence"/>
</dbReference>
<name>A0A9J6P405_9CLOT</name>
<dbReference type="EMBL" id="JAGSOJ010000002">
    <property type="protein sequence ID" value="MCM1990296.1"/>
    <property type="molecule type" value="Genomic_DNA"/>
</dbReference>
<evidence type="ECO:0008006" key="4">
    <source>
        <dbReference type="Google" id="ProtNLM"/>
    </source>
</evidence>
<protein>
    <recommendedName>
        <fullName evidence="4">YtxH domain-containing protein</fullName>
    </recommendedName>
</protein>
<comment type="caution">
    <text evidence="2">The sequence shown here is derived from an EMBL/GenBank/DDBJ whole genome shotgun (WGS) entry which is preliminary data.</text>
</comment>
<sequence>MKAKFIKGMMIGSMVGMSAAAVITSNMSRGTKRKIKRYTNVVKGSANDMFDGYMKKMR</sequence>
<dbReference type="AlphaFoldDB" id="A0A9J6P405"/>
<evidence type="ECO:0000313" key="3">
    <source>
        <dbReference type="Proteomes" id="UP001056429"/>
    </source>
</evidence>
<dbReference type="RefSeq" id="WP_250859334.1">
    <property type="nucleotide sequence ID" value="NZ_JAGSOJ010000002.1"/>
</dbReference>
<evidence type="ECO:0000256" key="1">
    <source>
        <dbReference type="SAM" id="Phobius"/>
    </source>
</evidence>
<gene>
    <name evidence="2" type="ORF">KDK92_11170</name>
</gene>
<evidence type="ECO:0000313" key="2">
    <source>
        <dbReference type="EMBL" id="MCM1990296.1"/>
    </source>
</evidence>
<keyword evidence="1" id="KW-0472">Membrane</keyword>
<keyword evidence="1" id="KW-0812">Transmembrane</keyword>
<accession>A0A9J6P405</accession>
<keyword evidence="3" id="KW-1185">Reference proteome</keyword>
<organism evidence="2 3">
    <name type="scientific">Oceanirhabdus seepicola</name>
    <dbReference type="NCBI Taxonomy" id="2828781"/>
    <lineage>
        <taxon>Bacteria</taxon>
        <taxon>Bacillati</taxon>
        <taxon>Bacillota</taxon>
        <taxon>Clostridia</taxon>
        <taxon>Eubacteriales</taxon>
        <taxon>Clostridiaceae</taxon>
        <taxon>Oceanirhabdus</taxon>
    </lineage>
</organism>
<feature type="transmembrane region" description="Helical" evidence="1">
    <location>
        <begin position="6"/>
        <end position="27"/>
    </location>
</feature>
<keyword evidence="1" id="KW-1133">Transmembrane helix</keyword>
<proteinExistence type="predicted"/>
<reference evidence="2" key="1">
    <citation type="journal article" date="2021" name="mSystems">
        <title>Bacteria and Archaea Synergistically Convert Glycine Betaine to Biogenic Methane in the Formosa Cold Seep of the South China Sea.</title>
        <authorList>
            <person name="Li L."/>
            <person name="Zhang W."/>
            <person name="Zhang S."/>
            <person name="Song L."/>
            <person name="Sun Q."/>
            <person name="Zhang H."/>
            <person name="Xiang H."/>
            <person name="Dong X."/>
        </authorList>
    </citation>
    <scope>NUCLEOTIDE SEQUENCE</scope>
    <source>
        <strain evidence="2">ZWT</strain>
    </source>
</reference>
<reference evidence="2" key="2">
    <citation type="submission" date="2021-04" db="EMBL/GenBank/DDBJ databases">
        <authorList>
            <person name="Dong X."/>
        </authorList>
    </citation>
    <scope>NUCLEOTIDE SEQUENCE</scope>
    <source>
        <strain evidence="2">ZWT</strain>
    </source>
</reference>